<dbReference type="InterPro" id="IPR000477">
    <property type="entry name" value="RT_dom"/>
</dbReference>
<dbReference type="Pfam" id="PF00078">
    <property type="entry name" value="RVT_1"/>
    <property type="match status" value="1"/>
</dbReference>
<gene>
    <name evidence="2" type="ORF">PACLA_8A000552</name>
</gene>
<proteinExistence type="predicted"/>
<protein>
    <recommendedName>
        <fullName evidence="1">Reverse transcriptase domain-containing protein</fullName>
    </recommendedName>
</protein>
<sequence length="305" mass="33958">MIRNSEIEFVQNRISECHGKPGAMWKIIRNYGPTSRAPASTVQCTKDIRATADEFNDYFTSVGQNTAETVLNLASEYNIDMSSNTAPPVTLVSEQFEFKPITQHDLETCIGKMPANKSPGADKIPMKLFHDCLSNISTPLTDINQSFETSVFPEDWKYTVVVPHLKEGDHEDARNNRPISLSQSASKIIISLGVSPSALRWFCSYLTGRRQAVRIGSTLSSKLPIKNGVPQGSILGPILFSLYINDLPTVAQHCNIESYVDDSKLFLAFSLNELDDAVAKVNQDLKLTFEWCCTNYLLINPTKTK</sequence>
<comment type="caution">
    <text evidence="2">The sequence shown here is derived from an EMBL/GenBank/DDBJ whole genome shotgun (WGS) entry which is preliminary data.</text>
</comment>
<evidence type="ECO:0000259" key="1">
    <source>
        <dbReference type="Pfam" id="PF00078"/>
    </source>
</evidence>
<organism evidence="2 3">
    <name type="scientific">Paramuricea clavata</name>
    <name type="common">Red gorgonian</name>
    <name type="synonym">Violescent sea-whip</name>
    <dbReference type="NCBI Taxonomy" id="317549"/>
    <lineage>
        <taxon>Eukaryota</taxon>
        <taxon>Metazoa</taxon>
        <taxon>Cnidaria</taxon>
        <taxon>Anthozoa</taxon>
        <taxon>Octocorallia</taxon>
        <taxon>Malacalcyonacea</taxon>
        <taxon>Plexauridae</taxon>
        <taxon>Paramuricea</taxon>
    </lineage>
</organism>
<dbReference type="AlphaFoldDB" id="A0A6S7LU20"/>
<keyword evidence="3" id="KW-1185">Reference proteome</keyword>
<dbReference type="PANTHER" id="PTHR33332">
    <property type="entry name" value="REVERSE TRANSCRIPTASE DOMAIN-CONTAINING PROTEIN"/>
    <property type="match status" value="1"/>
</dbReference>
<feature type="non-terminal residue" evidence="2">
    <location>
        <position position="1"/>
    </location>
</feature>
<reference evidence="2" key="1">
    <citation type="submission" date="2020-04" db="EMBL/GenBank/DDBJ databases">
        <authorList>
            <person name="Alioto T."/>
            <person name="Alioto T."/>
            <person name="Gomez Garrido J."/>
        </authorList>
    </citation>
    <scope>NUCLEOTIDE SEQUENCE</scope>
    <source>
        <strain evidence="2">A484AB</strain>
    </source>
</reference>
<name>A0A6S7LU20_PARCT</name>
<accession>A0A6S7LU20</accession>
<evidence type="ECO:0000313" key="2">
    <source>
        <dbReference type="EMBL" id="CAB4044662.1"/>
    </source>
</evidence>
<dbReference type="EMBL" id="CACRXK020035737">
    <property type="protein sequence ID" value="CAB4044662.1"/>
    <property type="molecule type" value="Genomic_DNA"/>
</dbReference>
<dbReference type="OrthoDB" id="7698353at2759"/>
<feature type="domain" description="Reverse transcriptase" evidence="1">
    <location>
        <begin position="195"/>
        <end position="305"/>
    </location>
</feature>
<evidence type="ECO:0000313" key="3">
    <source>
        <dbReference type="Proteomes" id="UP001152795"/>
    </source>
</evidence>
<dbReference type="Proteomes" id="UP001152795">
    <property type="component" value="Unassembled WGS sequence"/>
</dbReference>